<dbReference type="Pfam" id="PF08713">
    <property type="entry name" value="DNA_alkylation"/>
    <property type="match status" value="1"/>
</dbReference>
<name>A0A2W1JNC4_9CYAN</name>
<reference evidence="1 2" key="1">
    <citation type="journal article" date="2018" name="Sci. Rep.">
        <title>A novel species of the marine cyanobacterium Acaryochloris with a unique pigment content and lifestyle.</title>
        <authorList>
            <person name="Partensky F."/>
            <person name="Six C."/>
            <person name="Ratin M."/>
            <person name="Garczarek L."/>
            <person name="Vaulot D."/>
            <person name="Probert I."/>
            <person name="Calteau A."/>
            <person name="Gourvil P."/>
            <person name="Marie D."/>
            <person name="Grebert T."/>
            <person name="Bouchier C."/>
            <person name="Le Panse S."/>
            <person name="Gachenot M."/>
            <person name="Rodriguez F."/>
            <person name="Garrido J.L."/>
        </authorList>
    </citation>
    <scope>NUCLEOTIDE SEQUENCE [LARGE SCALE GENOMIC DNA]</scope>
    <source>
        <strain evidence="1 2">RCC1774</strain>
    </source>
</reference>
<dbReference type="AlphaFoldDB" id="A0A2W1JNC4"/>
<evidence type="ECO:0008006" key="3">
    <source>
        <dbReference type="Google" id="ProtNLM"/>
    </source>
</evidence>
<protein>
    <recommendedName>
        <fullName evidence="3">DNA alkylation repair enzyme</fullName>
    </recommendedName>
</protein>
<dbReference type="CDD" id="cd06561">
    <property type="entry name" value="AlkD_like"/>
    <property type="match status" value="1"/>
</dbReference>
<dbReference type="InterPro" id="IPR014825">
    <property type="entry name" value="DNA_alkylation"/>
</dbReference>
<dbReference type="InterPro" id="IPR035093">
    <property type="entry name" value="RelE/ParE_toxin_dom_sf"/>
</dbReference>
<evidence type="ECO:0000313" key="1">
    <source>
        <dbReference type="EMBL" id="PZD71644.1"/>
    </source>
</evidence>
<dbReference type="PANTHER" id="PTHR34070:SF1">
    <property type="entry name" value="DNA ALKYLATION REPAIR PROTEIN"/>
    <property type="match status" value="1"/>
</dbReference>
<dbReference type="InterPro" id="IPR016024">
    <property type="entry name" value="ARM-type_fold"/>
</dbReference>
<dbReference type="EMBL" id="PQWO01000015">
    <property type="protein sequence ID" value="PZD71644.1"/>
    <property type="molecule type" value="Genomic_DNA"/>
</dbReference>
<organism evidence="1 2">
    <name type="scientific">Acaryochloris thomasi RCC1774</name>
    <dbReference type="NCBI Taxonomy" id="1764569"/>
    <lineage>
        <taxon>Bacteria</taxon>
        <taxon>Bacillati</taxon>
        <taxon>Cyanobacteriota</taxon>
        <taxon>Cyanophyceae</taxon>
        <taxon>Acaryochloridales</taxon>
        <taxon>Acaryochloridaceae</taxon>
        <taxon>Acaryochloris</taxon>
        <taxon>Acaryochloris thomasi</taxon>
    </lineage>
</organism>
<dbReference type="Gene3D" id="3.30.2310.20">
    <property type="entry name" value="RelE-like"/>
    <property type="match status" value="1"/>
</dbReference>
<proteinExistence type="predicted"/>
<accession>A0A2W1JNC4</accession>
<gene>
    <name evidence="1" type="ORF">C1752_05060</name>
</gene>
<dbReference type="Proteomes" id="UP000248857">
    <property type="component" value="Unassembled WGS sequence"/>
</dbReference>
<keyword evidence="2" id="KW-1185">Reference proteome</keyword>
<dbReference type="SUPFAM" id="SSF143011">
    <property type="entry name" value="RelE-like"/>
    <property type="match status" value="1"/>
</dbReference>
<dbReference type="Gene3D" id="1.25.10.90">
    <property type="match status" value="1"/>
</dbReference>
<sequence length="291" mass="34178">MYEVVLHPDTQKFYVKADQALAKKIARCLQQLEQTPRSHPNIKAVKGKRECITKDIPMTFQAISSILRRLADPAIATQSQRFFKTGKGEYSEGDQFLGIRVPVLREQAKKFENTPLTAVQELLESPFHEERLCALLILVRKFTKGNPEEQTRIYTLYLKDTQYINNWDLVDLSAYHIVGPYLENRDRRPLHKLAQSKSLWKRRIAIISTFHFIRNNQFEETLAISEQLLNDSEDLIHKAVGWMLREIGKRDLATEEAFLKQHYKQMPRTMLRYAIEKFPEPKRQKYLKGFI</sequence>
<comment type="caution">
    <text evidence="1">The sequence shown here is derived from an EMBL/GenBank/DDBJ whole genome shotgun (WGS) entry which is preliminary data.</text>
</comment>
<dbReference type="SUPFAM" id="SSF48371">
    <property type="entry name" value="ARM repeat"/>
    <property type="match status" value="1"/>
</dbReference>
<evidence type="ECO:0000313" key="2">
    <source>
        <dbReference type="Proteomes" id="UP000248857"/>
    </source>
</evidence>
<dbReference type="PANTHER" id="PTHR34070">
    <property type="entry name" value="ARMADILLO-TYPE FOLD"/>
    <property type="match status" value="1"/>
</dbReference>